<reference evidence="1" key="1">
    <citation type="submission" date="2018-06" db="EMBL/GenBank/DDBJ databases">
        <authorList>
            <person name="Zhirakovskaya E."/>
        </authorList>
    </citation>
    <scope>NUCLEOTIDE SEQUENCE</scope>
</reference>
<feature type="non-terminal residue" evidence="1">
    <location>
        <position position="1"/>
    </location>
</feature>
<gene>
    <name evidence="1" type="ORF">MNBD_PLANCTO03-446</name>
</gene>
<protein>
    <submittedName>
        <fullName evidence="1">Uncharacterized protein</fullName>
    </submittedName>
</protein>
<name>A0A3B1DF36_9ZZZZ</name>
<evidence type="ECO:0000313" key="1">
    <source>
        <dbReference type="EMBL" id="VAX39412.1"/>
    </source>
</evidence>
<accession>A0A3B1DF36</accession>
<sequence length="123" mass="13508">VCTARDVEAEYRVDLDLAGPSRCRVWVSMVTPDRWLSESIESELLNTGDPIEELLEDELADLGWEGTAVAVEHFRSEEKLFTFRSGLCFEEEPSAAAAAAAVTTCLLAYQACFVQLGDMAGED</sequence>
<proteinExistence type="predicted"/>
<dbReference type="EMBL" id="UOGK01000231">
    <property type="protein sequence ID" value="VAX39412.1"/>
    <property type="molecule type" value="Genomic_DNA"/>
</dbReference>
<organism evidence="1">
    <name type="scientific">hydrothermal vent metagenome</name>
    <dbReference type="NCBI Taxonomy" id="652676"/>
    <lineage>
        <taxon>unclassified sequences</taxon>
        <taxon>metagenomes</taxon>
        <taxon>ecological metagenomes</taxon>
    </lineage>
</organism>
<dbReference type="AlphaFoldDB" id="A0A3B1DF36"/>